<evidence type="ECO:0000256" key="2">
    <source>
        <dbReference type="ARBA" id="ARBA00022692"/>
    </source>
</evidence>
<protein>
    <recommendedName>
        <fullName evidence="5">Transport permease protein</fullName>
    </recommendedName>
</protein>
<keyword evidence="4 5" id="KW-0472">Membrane</keyword>
<sequence>MIIILKTMLAGIFRDVHTLILTIMLPIALLIGLGLYFDSPAYSERLVVGILTTNLLFGATMVTAFNVMAQRNRGIYKLLRVTPFSTTAFICSMTGARAVLTMLVSFIIILLSVFVFGITVSLSGIAFMLLTLLVATICFTAIGFITANVSRDENNVNMISNLFSFPMLFTSEAFYSMQNTPDWLQNIARLQPFHYFVQAMSAALHPTGPTEDVWIFLAVLIGFAILCLLVAVLTFRWDTGISIGKKLKSL</sequence>
<reference evidence="7 8" key="1">
    <citation type="submission" date="2016-02" db="EMBL/GenBank/DDBJ databases">
        <title>Paenibacillus sp. LPB0068, isolated from Crassostrea gigas.</title>
        <authorList>
            <person name="Shin S.-K."/>
            <person name="Yi H."/>
        </authorList>
    </citation>
    <scope>NUCLEOTIDE SEQUENCE [LARGE SCALE GENOMIC DNA]</scope>
    <source>
        <strain evidence="7 8">LPB0068</strain>
    </source>
</reference>
<dbReference type="PANTHER" id="PTHR43229">
    <property type="entry name" value="NODULATION PROTEIN J"/>
    <property type="match status" value="1"/>
</dbReference>
<dbReference type="EMBL" id="LSFN01000036">
    <property type="protein sequence ID" value="OAB71894.1"/>
    <property type="molecule type" value="Genomic_DNA"/>
</dbReference>
<comment type="caution">
    <text evidence="7">The sequence shown here is derived from an EMBL/GenBank/DDBJ whole genome shotgun (WGS) entry which is preliminary data.</text>
</comment>
<dbReference type="OrthoDB" id="9774758at2"/>
<dbReference type="InterPro" id="IPR013525">
    <property type="entry name" value="ABC2_TM"/>
</dbReference>
<dbReference type="InterPro" id="IPR000412">
    <property type="entry name" value="ABC_2_transport"/>
</dbReference>
<dbReference type="Proteomes" id="UP000077134">
    <property type="component" value="Unassembled WGS sequence"/>
</dbReference>
<keyword evidence="8" id="KW-1185">Reference proteome</keyword>
<comment type="similarity">
    <text evidence="5">Belongs to the ABC-2 integral membrane protein family.</text>
</comment>
<accession>A0A167BAP1</accession>
<dbReference type="InterPro" id="IPR047817">
    <property type="entry name" value="ABC2_TM_bact-type"/>
</dbReference>
<evidence type="ECO:0000259" key="6">
    <source>
        <dbReference type="PROSITE" id="PS51012"/>
    </source>
</evidence>
<evidence type="ECO:0000313" key="8">
    <source>
        <dbReference type="Proteomes" id="UP000077134"/>
    </source>
</evidence>
<dbReference type="AlphaFoldDB" id="A0A167BAP1"/>
<gene>
    <name evidence="7" type="ORF">PNBC_18020</name>
</gene>
<dbReference type="InterPro" id="IPR051784">
    <property type="entry name" value="Nod_factor_ABC_transporter"/>
</dbReference>
<feature type="transmembrane region" description="Helical" evidence="5">
    <location>
        <begin position="12"/>
        <end position="36"/>
    </location>
</feature>
<evidence type="ECO:0000256" key="4">
    <source>
        <dbReference type="ARBA" id="ARBA00023136"/>
    </source>
</evidence>
<dbReference type="KEGG" id="pcx:LPB68_12870"/>
<dbReference type="PROSITE" id="PS51012">
    <property type="entry name" value="ABC_TM2"/>
    <property type="match status" value="1"/>
</dbReference>
<dbReference type="RefSeq" id="WP_068660567.1">
    <property type="nucleotide sequence ID" value="NZ_CP017770.1"/>
</dbReference>
<dbReference type="GO" id="GO:0140359">
    <property type="term" value="F:ABC-type transporter activity"/>
    <property type="evidence" value="ECO:0007669"/>
    <property type="project" value="InterPro"/>
</dbReference>
<evidence type="ECO:0000256" key="1">
    <source>
        <dbReference type="ARBA" id="ARBA00004141"/>
    </source>
</evidence>
<evidence type="ECO:0000256" key="5">
    <source>
        <dbReference type="RuleBase" id="RU361157"/>
    </source>
</evidence>
<dbReference type="STRING" id="1763538.LPB68_12870"/>
<keyword evidence="5" id="KW-1003">Cell membrane</keyword>
<keyword evidence="2 5" id="KW-0812">Transmembrane</keyword>
<dbReference type="PANTHER" id="PTHR43229:SF2">
    <property type="entry name" value="NODULATION PROTEIN J"/>
    <property type="match status" value="1"/>
</dbReference>
<keyword evidence="5" id="KW-0813">Transport</keyword>
<evidence type="ECO:0000256" key="3">
    <source>
        <dbReference type="ARBA" id="ARBA00022989"/>
    </source>
</evidence>
<dbReference type="GO" id="GO:0043190">
    <property type="term" value="C:ATP-binding cassette (ABC) transporter complex"/>
    <property type="evidence" value="ECO:0007669"/>
    <property type="project" value="InterPro"/>
</dbReference>
<proteinExistence type="inferred from homology"/>
<dbReference type="PIRSF" id="PIRSF006648">
    <property type="entry name" value="DrrB"/>
    <property type="match status" value="1"/>
</dbReference>
<feature type="transmembrane region" description="Helical" evidence="5">
    <location>
        <begin position="48"/>
        <end position="69"/>
    </location>
</feature>
<feature type="transmembrane region" description="Helical" evidence="5">
    <location>
        <begin position="159"/>
        <end position="177"/>
    </location>
</feature>
<feature type="transmembrane region" description="Helical" evidence="5">
    <location>
        <begin position="213"/>
        <end position="235"/>
    </location>
</feature>
<dbReference type="Pfam" id="PF01061">
    <property type="entry name" value="ABC2_membrane"/>
    <property type="match status" value="1"/>
</dbReference>
<feature type="transmembrane region" description="Helical" evidence="5">
    <location>
        <begin position="98"/>
        <end position="119"/>
    </location>
</feature>
<organism evidence="7 8">
    <name type="scientific">Paenibacillus crassostreae</name>
    <dbReference type="NCBI Taxonomy" id="1763538"/>
    <lineage>
        <taxon>Bacteria</taxon>
        <taxon>Bacillati</taxon>
        <taxon>Bacillota</taxon>
        <taxon>Bacilli</taxon>
        <taxon>Bacillales</taxon>
        <taxon>Paenibacillaceae</taxon>
        <taxon>Paenibacillus</taxon>
    </lineage>
</organism>
<name>A0A167BAP1_9BACL</name>
<dbReference type="PRINTS" id="PR00164">
    <property type="entry name" value="ABC2TRNSPORT"/>
</dbReference>
<feature type="transmembrane region" description="Helical" evidence="5">
    <location>
        <begin position="125"/>
        <end position="147"/>
    </location>
</feature>
<comment type="subcellular location">
    <subcellularLocation>
        <location evidence="5">Cell membrane</location>
        <topology evidence="5">Multi-pass membrane protein</topology>
    </subcellularLocation>
    <subcellularLocation>
        <location evidence="1">Membrane</location>
        <topology evidence="1">Multi-pass membrane protein</topology>
    </subcellularLocation>
</comment>
<keyword evidence="3 5" id="KW-1133">Transmembrane helix</keyword>
<feature type="domain" description="ABC transmembrane type-2" evidence="6">
    <location>
        <begin position="9"/>
        <end position="238"/>
    </location>
</feature>
<evidence type="ECO:0000313" key="7">
    <source>
        <dbReference type="EMBL" id="OAB71894.1"/>
    </source>
</evidence>